<dbReference type="Pfam" id="PF25474">
    <property type="entry name" value="TPR_TmcB"/>
    <property type="match status" value="1"/>
</dbReference>
<dbReference type="Proteomes" id="UP000002195">
    <property type="component" value="Unassembled WGS sequence"/>
</dbReference>
<reference evidence="5 6" key="1">
    <citation type="journal article" date="2005" name="Nature">
        <title>The genome of the social amoeba Dictyostelium discoideum.</title>
        <authorList>
            <consortium name="The Dictyostelium discoideum Sequencing Consortium"/>
            <person name="Eichinger L."/>
            <person name="Pachebat J.A."/>
            <person name="Glockner G."/>
            <person name="Rajandream M.A."/>
            <person name="Sucgang R."/>
            <person name="Berriman M."/>
            <person name="Song J."/>
            <person name="Olsen R."/>
            <person name="Szafranski K."/>
            <person name="Xu Q."/>
            <person name="Tunggal B."/>
            <person name="Kummerfeld S."/>
            <person name="Madera M."/>
            <person name="Konfortov B.A."/>
            <person name="Rivero F."/>
            <person name="Bankier A.T."/>
            <person name="Lehmann R."/>
            <person name="Hamlin N."/>
            <person name="Davies R."/>
            <person name="Gaudet P."/>
            <person name="Fey P."/>
            <person name="Pilcher K."/>
            <person name="Chen G."/>
            <person name="Saunders D."/>
            <person name="Sodergren E."/>
            <person name="Davis P."/>
            <person name="Kerhornou A."/>
            <person name="Nie X."/>
            <person name="Hall N."/>
            <person name="Anjard C."/>
            <person name="Hemphill L."/>
            <person name="Bason N."/>
            <person name="Farbrother P."/>
            <person name="Desany B."/>
            <person name="Just E."/>
            <person name="Morio T."/>
            <person name="Rost R."/>
            <person name="Churcher C."/>
            <person name="Cooper J."/>
            <person name="Haydock S."/>
            <person name="van Driessche N."/>
            <person name="Cronin A."/>
            <person name="Goodhead I."/>
            <person name="Muzny D."/>
            <person name="Mourier T."/>
            <person name="Pain A."/>
            <person name="Lu M."/>
            <person name="Harper D."/>
            <person name="Lindsay R."/>
            <person name="Hauser H."/>
            <person name="James K."/>
            <person name="Quiles M."/>
            <person name="Madan Babu M."/>
            <person name="Saito T."/>
            <person name="Buchrieser C."/>
            <person name="Wardroper A."/>
            <person name="Felder M."/>
            <person name="Thangavelu M."/>
            <person name="Johnson D."/>
            <person name="Knights A."/>
            <person name="Loulseged H."/>
            <person name="Mungall K."/>
            <person name="Oliver K."/>
            <person name="Price C."/>
            <person name="Quail M.A."/>
            <person name="Urushihara H."/>
            <person name="Hernandez J."/>
            <person name="Rabbinowitsch E."/>
            <person name="Steffen D."/>
            <person name="Sanders M."/>
            <person name="Ma J."/>
            <person name="Kohara Y."/>
            <person name="Sharp S."/>
            <person name="Simmonds M."/>
            <person name="Spiegler S."/>
            <person name="Tivey A."/>
            <person name="Sugano S."/>
            <person name="White B."/>
            <person name="Walker D."/>
            <person name="Woodward J."/>
            <person name="Winckler T."/>
            <person name="Tanaka Y."/>
            <person name="Shaulsky G."/>
            <person name="Schleicher M."/>
            <person name="Weinstock G."/>
            <person name="Rosenthal A."/>
            <person name="Cox E.C."/>
            <person name="Chisholm R.L."/>
            <person name="Gibbs R."/>
            <person name="Loomis W.F."/>
            <person name="Platzer M."/>
            <person name="Kay R.R."/>
            <person name="Williams J."/>
            <person name="Dear P.H."/>
            <person name="Noegel A.A."/>
            <person name="Barrell B."/>
            <person name="Kuspa A."/>
        </authorList>
    </citation>
    <scope>NUCLEOTIDE SEQUENCE [LARGE SCALE GENOMIC DNA]</scope>
    <source>
        <strain evidence="5 6">AX4</strain>
    </source>
</reference>
<dbReference type="InterPro" id="IPR003107">
    <property type="entry name" value="HAT"/>
</dbReference>
<dbReference type="InterPro" id="IPR011990">
    <property type="entry name" value="TPR-like_helical_dom_sf"/>
</dbReference>
<comment type="caution">
    <text evidence="5">The sequence shown here is derived from an EMBL/GenBank/DDBJ whole genome shotgun (WGS) entry which is preliminary data.</text>
</comment>
<dbReference type="KEGG" id="ddi:DDB_G0288839"/>
<accession>Q54IC6</accession>
<dbReference type="GeneID" id="8626836"/>
<feature type="region of interest" description="Disordered" evidence="2">
    <location>
        <begin position="419"/>
        <end position="438"/>
    </location>
</feature>
<feature type="compositionally biased region" description="Low complexity" evidence="2">
    <location>
        <begin position="419"/>
        <end position="428"/>
    </location>
</feature>
<dbReference type="VEuPathDB" id="AmoebaDB:DDB_G0288839"/>
<evidence type="ECO:0000259" key="4">
    <source>
        <dbReference type="Pfam" id="PF25474"/>
    </source>
</evidence>
<feature type="coiled-coil region" evidence="1">
    <location>
        <begin position="566"/>
        <end position="593"/>
    </location>
</feature>
<keyword evidence="6" id="KW-1185">Reference proteome</keyword>
<dbReference type="STRING" id="44689.Q54IC6"/>
<proteinExistence type="predicted"/>
<sequence length="662" mass="76419">MAINDETSPATSYLVVIGIFPSFPIGYFLNRFYYRWLCKKVDIRVPTSGSCEFNSEEKSKSVSSFQQSTTTNNSSISNTTKVTWGKQPISVGSKRQIVFPFFEKKYVFLFFVEIMARRLLIECNSGDSISNCCSMESIERANNLYQCGLQYFPNSDLLWMAYCNFLFTVRKDRHIGYASFEKLRRMNPSFDVRFYIYQRDKEREQIMDSDLHDPEHTGKIQDFVSYMEFKKLYYGAKRYHIKCLTYIKRFWGHLLHETVDLHRLSELSGRIATTENKANESYERLLALNPNSVRVLRDYSQFLEEVVKDKESAYRLQKKAETIEEIMSRIQTTDFKINDIKNLDDSETEVDKALKNDQISSNKLVSGGGGGGIIDKAKSESSKSKDDESESSSSQKVEKINKRISTNIKTINETISKLQDSNQQLDSQSLRDKESYNQMKKQFESQIKSIKSDFELEMKQAKDQNQALLKHQKGLLNSKINEKDLIISNLEKKLSLIQKSSSNNSSPQISIQQQQQQQKQSPILLDLNNNYNYDDNNTNTNTNTNSISNDLIDLSFLESGGSQSELDSTILELKNCKAELKNTKDELVITRVNYDQQMRYLTEQFISLNENVSSLDSQLIKIKQYKVSCGKCKHWNQLEFIFSPNNQGLYCSKGHPILTIQP</sequence>
<gene>
    <name evidence="5" type="ORF">DDB_G0288839</name>
</gene>
<evidence type="ECO:0000256" key="1">
    <source>
        <dbReference type="SAM" id="Coils"/>
    </source>
</evidence>
<name>Q54IC6_DICDI</name>
<feature type="compositionally biased region" description="Basic and acidic residues" evidence="2">
    <location>
        <begin position="375"/>
        <end position="386"/>
    </location>
</feature>
<dbReference type="InParanoid" id="Q54IC6"/>
<keyword evidence="1" id="KW-0175">Coiled coil</keyword>
<protein>
    <recommendedName>
        <fullName evidence="4">TmcB/TmcC TPR repeats domain-containing protein</fullName>
    </recommendedName>
</protein>
<feature type="region of interest" description="Disordered" evidence="2">
    <location>
        <begin position="360"/>
        <end position="401"/>
    </location>
</feature>
<dbReference type="EMBL" id="AAFI02000125">
    <property type="protein sequence ID" value="EAL63041.1"/>
    <property type="molecule type" value="Genomic_DNA"/>
</dbReference>
<dbReference type="RefSeq" id="XP_636551.1">
    <property type="nucleotide sequence ID" value="XM_631459.1"/>
</dbReference>
<evidence type="ECO:0000313" key="5">
    <source>
        <dbReference type="EMBL" id="EAL63041.1"/>
    </source>
</evidence>
<dbReference type="PANTHER" id="PTHR31600:SF2">
    <property type="entry name" value="GAMETE ENRICHED GENE 10 PROTEIN-RELATED"/>
    <property type="match status" value="1"/>
</dbReference>
<keyword evidence="3" id="KW-1133">Transmembrane helix</keyword>
<feature type="transmembrane region" description="Helical" evidence="3">
    <location>
        <begin position="12"/>
        <end position="30"/>
    </location>
</feature>
<dbReference type="PANTHER" id="PTHR31600">
    <property type="entry name" value="TINY MACROCYSTS PROTEIN B-RELATED"/>
    <property type="match status" value="1"/>
</dbReference>
<organism evidence="5 6">
    <name type="scientific">Dictyostelium discoideum</name>
    <name type="common">Social amoeba</name>
    <dbReference type="NCBI Taxonomy" id="44689"/>
    <lineage>
        <taxon>Eukaryota</taxon>
        <taxon>Amoebozoa</taxon>
        <taxon>Evosea</taxon>
        <taxon>Eumycetozoa</taxon>
        <taxon>Dictyostelia</taxon>
        <taxon>Dictyosteliales</taxon>
        <taxon>Dictyosteliaceae</taxon>
        <taxon>Dictyostelium</taxon>
    </lineage>
</organism>
<dbReference type="eggNOG" id="ENOG502S3MF">
    <property type="taxonomic scope" value="Eukaryota"/>
</dbReference>
<dbReference type="GO" id="GO:0006396">
    <property type="term" value="P:RNA processing"/>
    <property type="evidence" value="ECO:0007669"/>
    <property type="project" value="InterPro"/>
</dbReference>
<evidence type="ECO:0000313" key="6">
    <source>
        <dbReference type="Proteomes" id="UP000002195"/>
    </source>
</evidence>
<dbReference type="InterPro" id="IPR052994">
    <property type="entry name" value="Tiny_macrocysts_regulators"/>
</dbReference>
<dbReference type="SMART" id="SM00386">
    <property type="entry name" value="HAT"/>
    <property type="match status" value="2"/>
</dbReference>
<keyword evidence="3" id="KW-0472">Membrane</keyword>
<feature type="region of interest" description="Disordered" evidence="2">
    <location>
        <begin position="498"/>
        <end position="517"/>
    </location>
</feature>
<dbReference type="AlphaFoldDB" id="Q54IC6"/>
<keyword evidence="3" id="KW-0812">Transmembrane</keyword>
<dbReference type="HOGENOM" id="CLU_414731_0_0_1"/>
<evidence type="ECO:0000256" key="2">
    <source>
        <dbReference type="SAM" id="MobiDB-lite"/>
    </source>
</evidence>
<evidence type="ECO:0000256" key="3">
    <source>
        <dbReference type="SAM" id="Phobius"/>
    </source>
</evidence>
<dbReference type="Gene3D" id="1.25.40.10">
    <property type="entry name" value="Tetratricopeptide repeat domain"/>
    <property type="match status" value="1"/>
</dbReference>
<dbReference type="PaxDb" id="44689-DDB0188139"/>
<feature type="domain" description="TmcB/TmcC TPR repeats" evidence="4">
    <location>
        <begin position="207"/>
        <end position="328"/>
    </location>
</feature>
<dbReference type="InterPro" id="IPR057352">
    <property type="entry name" value="TPR_TmcB/C"/>
</dbReference>